<comment type="caution">
    <text evidence="3">The sequence shown here is derived from an EMBL/GenBank/DDBJ whole genome shotgun (WGS) entry which is preliminary data.</text>
</comment>
<feature type="region of interest" description="Disordered" evidence="1">
    <location>
        <begin position="405"/>
        <end position="528"/>
    </location>
</feature>
<feature type="compositionally biased region" description="Basic and acidic residues" evidence="1">
    <location>
        <begin position="482"/>
        <end position="520"/>
    </location>
</feature>
<dbReference type="PANTHER" id="PTHR48449:SF1">
    <property type="entry name" value="DUF1985 DOMAIN-CONTAINING PROTEIN"/>
    <property type="match status" value="1"/>
</dbReference>
<reference evidence="3 4" key="1">
    <citation type="submission" date="2019-12" db="EMBL/GenBank/DDBJ databases">
        <authorList>
            <person name="Alioto T."/>
            <person name="Alioto T."/>
            <person name="Gomez Garrido J."/>
        </authorList>
    </citation>
    <scope>NUCLEOTIDE SEQUENCE [LARGE SCALE GENOMIC DNA]</scope>
</reference>
<organism evidence="3 4">
    <name type="scientific">Olea europaea subsp. europaea</name>
    <dbReference type="NCBI Taxonomy" id="158383"/>
    <lineage>
        <taxon>Eukaryota</taxon>
        <taxon>Viridiplantae</taxon>
        <taxon>Streptophyta</taxon>
        <taxon>Embryophyta</taxon>
        <taxon>Tracheophyta</taxon>
        <taxon>Spermatophyta</taxon>
        <taxon>Magnoliopsida</taxon>
        <taxon>eudicotyledons</taxon>
        <taxon>Gunneridae</taxon>
        <taxon>Pentapetalae</taxon>
        <taxon>asterids</taxon>
        <taxon>lamiids</taxon>
        <taxon>Lamiales</taxon>
        <taxon>Oleaceae</taxon>
        <taxon>Oleeae</taxon>
        <taxon>Olea</taxon>
    </lineage>
</organism>
<keyword evidence="4" id="KW-1185">Reference proteome</keyword>
<gene>
    <name evidence="3" type="ORF">OLEA9_A016403</name>
</gene>
<feature type="domain" description="DUF1985" evidence="2">
    <location>
        <begin position="66"/>
        <end position="193"/>
    </location>
</feature>
<protein>
    <recommendedName>
        <fullName evidence="2">DUF1985 domain-containing protein</fullName>
    </recommendedName>
</protein>
<dbReference type="InterPro" id="IPR015410">
    <property type="entry name" value="DUF1985"/>
</dbReference>
<evidence type="ECO:0000313" key="3">
    <source>
        <dbReference type="EMBL" id="CAA2993759.1"/>
    </source>
</evidence>
<dbReference type="AlphaFoldDB" id="A0A8S0SMB3"/>
<evidence type="ECO:0000313" key="4">
    <source>
        <dbReference type="Proteomes" id="UP000594638"/>
    </source>
</evidence>
<name>A0A8S0SMB3_OLEEU</name>
<dbReference type="PANTHER" id="PTHR48449">
    <property type="entry name" value="DUF1985 DOMAIN-CONTAINING PROTEIN"/>
    <property type="match status" value="1"/>
</dbReference>
<sequence length="528" mass="60471">MEKILQVDATIMTRCRLQIVRDVYEKLDTNYKNKLSESCFGSLLRLKNIKLASQVIHQLLLLKLRNDKKEVWFKIGEKNAKFGLEEFILVTGLNAGDDNDVDKTLGEECRIVKEYFKNSGGKITKGDAYNAFVICKKRKSDKYKLGLILILAYVLWATEENTYIDLWWLDLVDDLDKFEMYPWGKFSFEYMISIFKREMGDKLKSSDVGGESHCRYSLHDFPLAIMIWAFEVIPTLGMKFGMKYPDIIPRMVAWEMSKRLTSAAIENVLNLNELEVNSTLIPTEAKLEKAYWKELKTIMEEDESVSHHSEGDEAEQDAEPWHTYHEELQAVISTRLDRVEKKVERLVELAVAGRFHLATSAFDGATSSTAYVPENESKDGLEKEVGFDDVTDVHAAERKVDLLEKDSKLEEEEEEVRGKNVGGKHLETEPEFDDVRDLPTTETNVEVREEDSKLEEEVRGKNVGGKELEKEAGSGNDIDEQQNEKMIKESVGKEIILEEEHPDVEKGIADFVTPEKHDVDTNESTQGM</sequence>
<evidence type="ECO:0000256" key="1">
    <source>
        <dbReference type="SAM" id="MobiDB-lite"/>
    </source>
</evidence>
<proteinExistence type="predicted"/>
<feature type="compositionally biased region" description="Basic and acidic residues" evidence="1">
    <location>
        <begin position="424"/>
        <end position="472"/>
    </location>
</feature>
<dbReference type="Pfam" id="PF09331">
    <property type="entry name" value="DUF1985"/>
    <property type="match status" value="1"/>
</dbReference>
<dbReference type="Gramene" id="OE9A016403T1">
    <property type="protein sequence ID" value="OE9A016403C1"/>
    <property type="gene ID" value="OE9A016403"/>
</dbReference>
<evidence type="ECO:0000259" key="2">
    <source>
        <dbReference type="Pfam" id="PF09331"/>
    </source>
</evidence>
<dbReference type="OrthoDB" id="1093260at2759"/>
<accession>A0A8S0SMB3</accession>
<dbReference type="EMBL" id="CACTIH010005454">
    <property type="protein sequence ID" value="CAA2993759.1"/>
    <property type="molecule type" value="Genomic_DNA"/>
</dbReference>
<dbReference type="Proteomes" id="UP000594638">
    <property type="component" value="Unassembled WGS sequence"/>
</dbReference>